<gene>
    <name evidence="2" type="ORF">SAMN06295912_1182</name>
</gene>
<dbReference type="GO" id="GO:0032259">
    <property type="term" value="P:methylation"/>
    <property type="evidence" value="ECO:0007669"/>
    <property type="project" value="UniProtKB-KW"/>
</dbReference>
<keyword evidence="2" id="KW-0830">Ubiquinone</keyword>
<dbReference type="Proteomes" id="UP000198281">
    <property type="component" value="Unassembled WGS sequence"/>
</dbReference>
<keyword evidence="2" id="KW-0808">Transferase</keyword>
<dbReference type="AlphaFoldDB" id="A0A239HPG6"/>
<proteinExistence type="predicted"/>
<dbReference type="Pfam" id="PF06983">
    <property type="entry name" value="3-dmu-9_3-mt"/>
    <property type="match status" value="1"/>
</dbReference>
<dbReference type="GO" id="GO:0008168">
    <property type="term" value="F:methyltransferase activity"/>
    <property type="evidence" value="ECO:0007669"/>
    <property type="project" value="UniProtKB-KW"/>
</dbReference>
<dbReference type="Gene3D" id="3.10.180.10">
    <property type="entry name" value="2,3-Dihydroxybiphenyl 1,2-Dioxygenase, domain 1"/>
    <property type="match status" value="1"/>
</dbReference>
<evidence type="ECO:0000259" key="1">
    <source>
        <dbReference type="Pfam" id="PF06983"/>
    </source>
</evidence>
<dbReference type="CDD" id="cd06588">
    <property type="entry name" value="PhnB_like"/>
    <property type="match status" value="1"/>
</dbReference>
<protein>
    <submittedName>
        <fullName evidence="2">Glyoxalase superfamily enzyme, possibly 3-demethylubiquinone-9 3-methyltransferase</fullName>
    </submittedName>
</protein>
<evidence type="ECO:0000313" key="2">
    <source>
        <dbReference type="EMBL" id="SNS82154.1"/>
    </source>
</evidence>
<dbReference type="SUPFAM" id="SSF54593">
    <property type="entry name" value="Glyoxalase/Bleomycin resistance protein/Dihydroxybiphenyl dioxygenase"/>
    <property type="match status" value="1"/>
</dbReference>
<name>A0A239HPG6_9SPHN</name>
<organism evidence="2 3">
    <name type="scientific">Edaphosphingomonas laterariae</name>
    <dbReference type="NCBI Taxonomy" id="861865"/>
    <lineage>
        <taxon>Bacteria</taxon>
        <taxon>Pseudomonadati</taxon>
        <taxon>Pseudomonadota</taxon>
        <taxon>Alphaproteobacteria</taxon>
        <taxon>Sphingomonadales</taxon>
        <taxon>Rhizorhabdaceae</taxon>
        <taxon>Edaphosphingomonas</taxon>
    </lineage>
</organism>
<dbReference type="InterPro" id="IPR029068">
    <property type="entry name" value="Glyas_Bleomycin-R_OHBP_Dase"/>
</dbReference>
<dbReference type="PANTHER" id="PTHR33990">
    <property type="entry name" value="PROTEIN YJDN-RELATED"/>
    <property type="match status" value="1"/>
</dbReference>
<reference evidence="3" key="1">
    <citation type="submission" date="2017-06" db="EMBL/GenBank/DDBJ databases">
        <authorList>
            <person name="Varghese N."/>
            <person name="Submissions S."/>
        </authorList>
    </citation>
    <scope>NUCLEOTIDE SEQUENCE [LARGE SCALE GENOMIC DNA]</scope>
    <source>
        <strain evidence="3">LNB2</strain>
    </source>
</reference>
<dbReference type="EMBL" id="FZOS01000018">
    <property type="protein sequence ID" value="SNS82154.1"/>
    <property type="molecule type" value="Genomic_DNA"/>
</dbReference>
<keyword evidence="2" id="KW-0489">Methyltransferase</keyword>
<accession>A0A239HPG6</accession>
<feature type="domain" description="PhnB-like" evidence="1">
    <location>
        <begin position="3"/>
        <end position="117"/>
    </location>
</feature>
<dbReference type="InterPro" id="IPR028973">
    <property type="entry name" value="PhnB-like"/>
</dbReference>
<evidence type="ECO:0000313" key="3">
    <source>
        <dbReference type="Proteomes" id="UP000198281"/>
    </source>
</evidence>
<dbReference type="OrthoDB" id="9806473at2"/>
<dbReference type="PIRSF" id="PIRSF021700">
    <property type="entry name" value="3_dmu_93_MTrfase"/>
    <property type="match status" value="1"/>
</dbReference>
<keyword evidence="3" id="KW-1185">Reference proteome</keyword>
<sequence length="158" mass="17309">MSRIAPCLWFADEAEQAANYYVSLMPDARIDHVQRAVADSPGNVEGGVLMVAFTIGGNRFLALNGGIRFEYTHAISLHFECADQAELDRLWEGLSAGGSIEQCGWLKDRYGVSWQIVPRALGEMLADPDAAKAKRVMQAMLGMHKIDIAALERARDAA</sequence>
<dbReference type="InterPro" id="IPR009725">
    <property type="entry name" value="3_dmu_93_MTrfase"/>
</dbReference>
<dbReference type="RefSeq" id="WP_089220360.1">
    <property type="nucleotide sequence ID" value="NZ_FZOS01000018.1"/>
</dbReference>
<dbReference type="PANTHER" id="PTHR33990:SF2">
    <property type="entry name" value="PHNB-LIKE DOMAIN-CONTAINING PROTEIN"/>
    <property type="match status" value="1"/>
</dbReference>